<dbReference type="KEGG" id="amah:DLM_1606"/>
<keyword evidence="1" id="KW-0472">Membrane</keyword>
<evidence type="ECO:0000256" key="1">
    <source>
        <dbReference type="SAM" id="Phobius"/>
    </source>
</evidence>
<gene>
    <name evidence="2" type="ORF">DLM_1606</name>
</gene>
<keyword evidence="1" id="KW-0812">Transmembrane</keyword>
<reference evidence="3" key="3">
    <citation type="journal article" date="2017" name="Plant Physiol. Biochem.">
        <title>Differential oxidative and antioxidative response of duckweed Lemna minor toward plant growth promoting/inhibiting bacteria.</title>
        <authorList>
            <person name="Ishizawa H."/>
            <person name="Kuroda M."/>
            <person name="Morikawa M."/>
            <person name="Ike M."/>
        </authorList>
    </citation>
    <scope>NUCLEOTIDE SEQUENCE [LARGE SCALE GENOMIC DNA]</scope>
    <source>
        <strain evidence="3">H3</strain>
    </source>
</reference>
<dbReference type="Proteomes" id="UP000198290">
    <property type="component" value="Chromosome"/>
</dbReference>
<sequence length="164" mass="17970">MIAAVLLQLAMMPLDRHLHLVSHGLGKPSLIFGSSAEMLLRQLQAFGADGRRTLAQLYAIDLVFPTALALTTIQGVWLAFRRDLPDVALLLAAIAIAFDLLDLLEKIASFIILAQFPLIETGLMRFTVTSTSIKLILLATMYVGLLAALLSWLFRRKGKAVQKA</sequence>
<reference evidence="2 3" key="2">
    <citation type="journal article" date="2017" name="Genome Announc.">
        <title>Draft genome sequence of Aquitalea magnusonii strain H3, a plant growth-promoting bacterium of duckweed Lemna minor.</title>
        <authorList>
            <person name="Ishizawa H."/>
            <person name="Kuroda M."/>
            <person name="Ike M."/>
        </authorList>
    </citation>
    <scope>NUCLEOTIDE SEQUENCE [LARGE SCALE GENOMIC DNA]</scope>
    <source>
        <strain evidence="2 3">H3</strain>
    </source>
</reference>
<evidence type="ECO:0000313" key="3">
    <source>
        <dbReference type="Proteomes" id="UP000198290"/>
    </source>
</evidence>
<feature type="transmembrane region" description="Helical" evidence="1">
    <location>
        <begin position="87"/>
        <end position="113"/>
    </location>
</feature>
<accession>A0A3G9GCQ8</accession>
<organism evidence="2 3">
    <name type="scientific">Aquitalea magnusonii</name>
    <dbReference type="NCBI Taxonomy" id="332411"/>
    <lineage>
        <taxon>Bacteria</taxon>
        <taxon>Pseudomonadati</taxon>
        <taxon>Pseudomonadota</taxon>
        <taxon>Betaproteobacteria</taxon>
        <taxon>Neisseriales</taxon>
        <taxon>Chromobacteriaceae</taxon>
        <taxon>Aquitalea</taxon>
    </lineage>
</organism>
<name>A0A3G9GCQ8_9NEIS</name>
<proteinExistence type="predicted"/>
<evidence type="ECO:0000313" key="2">
    <source>
        <dbReference type="EMBL" id="BBF85225.1"/>
    </source>
</evidence>
<protein>
    <submittedName>
        <fullName evidence="2">Uncharacterized protein</fullName>
    </submittedName>
</protein>
<keyword evidence="1" id="KW-1133">Transmembrane helix</keyword>
<reference evidence="3" key="1">
    <citation type="journal article" date="2017" name="Biotechnol. Biofuels">
        <title>Evaluation of environmental bacterial communities as a factor affecting the growth of duckweed Lemna minor.</title>
        <authorList>
            <person name="Ishizawa H."/>
            <person name="Kuroda M."/>
            <person name="Morikawa M."/>
            <person name="Ike M."/>
        </authorList>
    </citation>
    <scope>NUCLEOTIDE SEQUENCE [LARGE SCALE GENOMIC DNA]</scope>
    <source>
        <strain evidence="3">H3</strain>
    </source>
</reference>
<dbReference type="AlphaFoldDB" id="A0A3G9GCQ8"/>
<dbReference type="EMBL" id="AP018823">
    <property type="protein sequence ID" value="BBF85225.1"/>
    <property type="molecule type" value="Genomic_DNA"/>
</dbReference>
<feature type="transmembrane region" description="Helical" evidence="1">
    <location>
        <begin position="133"/>
        <end position="154"/>
    </location>
</feature>
<feature type="transmembrane region" description="Helical" evidence="1">
    <location>
        <begin position="57"/>
        <end position="80"/>
    </location>
</feature>
<keyword evidence="3" id="KW-1185">Reference proteome</keyword>